<dbReference type="AlphaFoldDB" id="A0A918XP39"/>
<keyword evidence="3" id="KW-1185">Reference proteome</keyword>
<reference evidence="2" key="2">
    <citation type="submission" date="2020-09" db="EMBL/GenBank/DDBJ databases">
        <authorList>
            <person name="Sun Q."/>
            <person name="Kim S."/>
        </authorList>
    </citation>
    <scope>NUCLEOTIDE SEQUENCE</scope>
    <source>
        <strain evidence="2">KCTC 42651</strain>
    </source>
</reference>
<evidence type="ECO:0000313" key="3">
    <source>
        <dbReference type="Proteomes" id="UP000630353"/>
    </source>
</evidence>
<keyword evidence="1" id="KW-0472">Membrane</keyword>
<keyword evidence="1" id="KW-1133">Transmembrane helix</keyword>
<dbReference type="Proteomes" id="UP000630353">
    <property type="component" value="Unassembled WGS sequence"/>
</dbReference>
<dbReference type="RefSeq" id="WP_189987833.1">
    <property type="nucleotide sequence ID" value="NZ_BMZS01000002.1"/>
</dbReference>
<reference evidence="2" key="1">
    <citation type="journal article" date="2014" name="Int. J. Syst. Evol. Microbiol.">
        <title>Complete genome sequence of Corynebacterium casei LMG S-19264T (=DSM 44701T), isolated from a smear-ripened cheese.</title>
        <authorList>
            <consortium name="US DOE Joint Genome Institute (JGI-PGF)"/>
            <person name="Walter F."/>
            <person name="Albersmeier A."/>
            <person name="Kalinowski J."/>
            <person name="Ruckert C."/>
        </authorList>
    </citation>
    <scope>NUCLEOTIDE SEQUENCE</scope>
    <source>
        <strain evidence="2">KCTC 42651</strain>
    </source>
</reference>
<proteinExistence type="predicted"/>
<name>A0A918XP39_9PROT</name>
<evidence type="ECO:0000256" key="1">
    <source>
        <dbReference type="SAM" id="Phobius"/>
    </source>
</evidence>
<feature type="transmembrane region" description="Helical" evidence="1">
    <location>
        <begin position="12"/>
        <end position="32"/>
    </location>
</feature>
<keyword evidence="1" id="KW-0812">Transmembrane</keyword>
<comment type="caution">
    <text evidence="2">The sequence shown here is derived from an EMBL/GenBank/DDBJ whole genome shotgun (WGS) entry which is preliminary data.</text>
</comment>
<dbReference type="Pfam" id="PF10067">
    <property type="entry name" value="DUF2306"/>
    <property type="match status" value="1"/>
</dbReference>
<feature type="transmembrane region" description="Helical" evidence="1">
    <location>
        <begin position="74"/>
        <end position="91"/>
    </location>
</feature>
<dbReference type="EMBL" id="BMZS01000002">
    <property type="protein sequence ID" value="GHD43619.1"/>
    <property type="molecule type" value="Genomic_DNA"/>
</dbReference>
<evidence type="ECO:0000313" key="2">
    <source>
        <dbReference type="EMBL" id="GHD43619.1"/>
    </source>
</evidence>
<evidence type="ECO:0008006" key="4">
    <source>
        <dbReference type="Google" id="ProtNLM"/>
    </source>
</evidence>
<dbReference type="InterPro" id="IPR018750">
    <property type="entry name" value="DUF2306_membrane"/>
</dbReference>
<feature type="transmembrane region" description="Helical" evidence="1">
    <location>
        <begin position="44"/>
        <end position="62"/>
    </location>
</feature>
<protein>
    <recommendedName>
        <fullName evidence="4">DUF2306 domain-containing protein</fullName>
    </recommendedName>
</protein>
<organism evidence="2 3">
    <name type="scientific">Thalassobaculum fulvum</name>
    <dbReference type="NCBI Taxonomy" id="1633335"/>
    <lineage>
        <taxon>Bacteria</taxon>
        <taxon>Pseudomonadati</taxon>
        <taxon>Pseudomonadota</taxon>
        <taxon>Alphaproteobacteria</taxon>
        <taxon>Rhodospirillales</taxon>
        <taxon>Thalassobaculaceae</taxon>
        <taxon>Thalassobaculum</taxon>
    </lineage>
</organism>
<accession>A0A918XP39</accession>
<sequence length="132" mass="14206">MTLAPVFAAPPAVLLHLATVLPAAGIGGWLILASRKGALWHRRMGYLFLALMTVTALSTVFVREIDPEGGLSPIHLLIPVTLLSVAGGLIAARRHDVRRHKRVMLALYLGALVLAGAFTLMPGRLLHRVFFG</sequence>
<gene>
    <name evidence="2" type="ORF">GCM10017083_10010</name>
</gene>
<feature type="transmembrane region" description="Helical" evidence="1">
    <location>
        <begin position="103"/>
        <end position="121"/>
    </location>
</feature>